<sequence length="270" mass="30819">MRPHGGNYRNAPHESVRPAVKRVNRIRTQSDTFCLMWKLKQQLIGAVAWPPGRPILLPLEYVPILWDSALGLPLTPSLIIVAVCPHTEKMSNNLNNREDNSSPLEFTAIQIDAHTPTSMTFNPRNFELGARRQQRENAEPVCELAVPKNRRGRSVDQRRERYRMNTFDYIPSSTEEHSLPPLAPLAPPQSKMSTMAESIFSFTERVRTVVAYRKRNSQESIRTISNQPSFDAVPWEECPSEPKKCEKVPMLKNLKTRSSSEAKLYGLQVK</sequence>
<evidence type="ECO:0000313" key="1">
    <source>
        <dbReference type="Proteomes" id="UP000095287"/>
    </source>
</evidence>
<dbReference type="Proteomes" id="UP000095287">
    <property type="component" value="Unplaced"/>
</dbReference>
<evidence type="ECO:0000313" key="2">
    <source>
        <dbReference type="WBParaSite" id="L893_g24934.t1"/>
    </source>
</evidence>
<dbReference type="AlphaFoldDB" id="A0A1I7ZC22"/>
<dbReference type="WBParaSite" id="L893_g24934.t1">
    <property type="protein sequence ID" value="L893_g24934.t1"/>
    <property type="gene ID" value="L893_g24934"/>
</dbReference>
<protein>
    <submittedName>
        <fullName evidence="2">Uncharacterized protein</fullName>
    </submittedName>
</protein>
<name>A0A1I7ZC22_9BILA</name>
<organism evidence="1 2">
    <name type="scientific">Steinernema glaseri</name>
    <dbReference type="NCBI Taxonomy" id="37863"/>
    <lineage>
        <taxon>Eukaryota</taxon>
        <taxon>Metazoa</taxon>
        <taxon>Ecdysozoa</taxon>
        <taxon>Nematoda</taxon>
        <taxon>Chromadorea</taxon>
        <taxon>Rhabditida</taxon>
        <taxon>Tylenchina</taxon>
        <taxon>Panagrolaimomorpha</taxon>
        <taxon>Strongyloidoidea</taxon>
        <taxon>Steinernematidae</taxon>
        <taxon>Steinernema</taxon>
    </lineage>
</organism>
<accession>A0A1I7ZC22</accession>
<reference evidence="2" key="1">
    <citation type="submission" date="2016-11" db="UniProtKB">
        <authorList>
            <consortium name="WormBaseParasite"/>
        </authorList>
    </citation>
    <scope>IDENTIFICATION</scope>
</reference>
<keyword evidence="1" id="KW-1185">Reference proteome</keyword>
<proteinExistence type="predicted"/>